<evidence type="ECO:0000256" key="5">
    <source>
        <dbReference type="ARBA" id="ARBA00023242"/>
    </source>
</evidence>
<dbReference type="GO" id="GO:0046982">
    <property type="term" value="F:protein heterodimerization activity"/>
    <property type="evidence" value="ECO:0007669"/>
    <property type="project" value="InterPro"/>
</dbReference>
<comment type="subcellular location">
    <subcellularLocation>
        <location evidence="1">Nucleus</location>
    </subcellularLocation>
</comment>
<dbReference type="GO" id="GO:0000976">
    <property type="term" value="F:transcription cis-regulatory region binding"/>
    <property type="evidence" value="ECO:0007669"/>
    <property type="project" value="TreeGrafter"/>
</dbReference>
<proteinExistence type="inferred from homology"/>
<dbReference type="PANTHER" id="PTHR10252:SF124">
    <property type="entry name" value="NUCLEAR TRANSCRIPTION FACTOR Y SUBUNIT C-10"/>
    <property type="match status" value="1"/>
</dbReference>
<feature type="region of interest" description="Disordered" evidence="7">
    <location>
        <begin position="1"/>
        <end position="108"/>
    </location>
</feature>
<reference evidence="9" key="1">
    <citation type="submission" date="2018-04" db="EMBL/GenBank/DDBJ databases">
        <title>WGS assembly of Panicum hallii.</title>
        <authorList>
            <person name="Lovell J."/>
            <person name="Jenkins J."/>
            <person name="Lowry D."/>
            <person name="Mamidi S."/>
            <person name="Sreedasyam A."/>
            <person name="Weng X."/>
            <person name="Barry K."/>
            <person name="Bonette J."/>
            <person name="Campitelli B."/>
            <person name="Daum C."/>
            <person name="Gordon S."/>
            <person name="Gould B."/>
            <person name="Lipzen A."/>
            <person name="Macqueen A."/>
            <person name="Palacio-Mejia J."/>
            <person name="Plott C."/>
            <person name="Shakirov E."/>
            <person name="Shu S."/>
            <person name="Yoshinaga Y."/>
            <person name="Zane M."/>
            <person name="Rokhsar D."/>
            <person name="Grimwood J."/>
            <person name="Schmutz J."/>
            <person name="Juenger T."/>
        </authorList>
    </citation>
    <scope>NUCLEOTIDE SEQUENCE [LARGE SCALE GENOMIC DNA]</scope>
    <source>
        <strain evidence="9">FIL2</strain>
    </source>
</reference>
<keyword evidence="2" id="KW-0805">Transcription regulation</keyword>
<dbReference type="GO" id="GO:0006355">
    <property type="term" value="P:regulation of DNA-templated transcription"/>
    <property type="evidence" value="ECO:0007669"/>
    <property type="project" value="TreeGrafter"/>
</dbReference>
<feature type="domain" description="Transcription factor CBF/NF-Y/archaeal histone" evidence="8">
    <location>
        <begin position="295"/>
        <end position="358"/>
    </location>
</feature>
<dbReference type="Gramene" id="PVH36400">
    <property type="protein sequence ID" value="PVH36400"/>
    <property type="gene ID" value="PAHAL_6G067300"/>
</dbReference>
<feature type="compositionally biased region" description="Polar residues" evidence="7">
    <location>
        <begin position="94"/>
        <end position="104"/>
    </location>
</feature>
<evidence type="ECO:0000256" key="2">
    <source>
        <dbReference type="ARBA" id="ARBA00023015"/>
    </source>
</evidence>
<sequence>MELLISAHLPVPRPEPPTPPQPGPRARPSKPPGAPRRRAVLHKTRAGETRARYLPLSSPQSPPPTRPPSSPPPPRGRLLPSDPTGVAHRAAPSLPTSLPTGSNSRHTKKCTLDMDQHSRINNDEGATSGGTPGSCPLTTFLQPAAFESVPPPSSAGAAFLPVPASQGAVAYPATILSSFSNQRSSQANAFEAVTNVGTPAALALTTYNHQPEALASVPPSSSAGATFLPAAGSQGGGAAYQASIPVPLSSQHQAAFQKLQQLQHHQLQYQQQQLQALWAGQLVEAEQATDLKVHNLPLARIKKIMKADEDVKMIAAEVPVVFAKACEMFILELTLRSWLHAEGTKRRTLQRSDVAAAIIANEFFDFLMDVSPTEEQNGDGVAPPQPQTTTMSATFPMHVPFPMYGNQQPLTFMWPPTEYQQQQRQQQNSDGGQAE</sequence>
<evidence type="ECO:0000256" key="6">
    <source>
        <dbReference type="ARBA" id="ARBA00038129"/>
    </source>
</evidence>
<keyword evidence="4" id="KW-0804">Transcription</keyword>
<dbReference type="Proteomes" id="UP000243499">
    <property type="component" value="Chromosome 6"/>
</dbReference>
<dbReference type="CDD" id="cd22908">
    <property type="entry name" value="HFD_NFYC-like"/>
    <property type="match status" value="1"/>
</dbReference>
<evidence type="ECO:0000256" key="7">
    <source>
        <dbReference type="SAM" id="MobiDB-lite"/>
    </source>
</evidence>
<dbReference type="EMBL" id="CM008051">
    <property type="protein sequence ID" value="PVH36400.1"/>
    <property type="molecule type" value="Genomic_DNA"/>
</dbReference>
<evidence type="ECO:0000256" key="1">
    <source>
        <dbReference type="ARBA" id="ARBA00004123"/>
    </source>
</evidence>
<organism evidence="9">
    <name type="scientific">Panicum hallii</name>
    <dbReference type="NCBI Taxonomy" id="206008"/>
    <lineage>
        <taxon>Eukaryota</taxon>
        <taxon>Viridiplantae</taxon>
        <taxon>Streptophyta</taxon>
        <taxon>Embryophyta</taxon>
        <taxon>Tracheophyta</taxon>
        <taxon>Spermatophyta</taxon>
        <taxon>Magnoliopsida</taxon>
        <taxon>Liliopsida</taxon>
        <taxon>Poales</taxon>
        <taxon>Poaceae</taxon>
        <taxon>PACMAD clade</taxon>
        <taxon>Panicoideae</taxon>
        <taxon>Panicodae</taxon>
        <taxon>Paniceae</taxon>
        <taxon>Panicinae</taxon>
        <taxon>Panicum</taxon>
        <taxon>Panicum sect. Panicum</taxon>
    </lineage>
</organism>
<name>A0A2T8IFE8_9POAL</name>
<keyword evidence="3" id="KW-0238">DNA-binding</keyword>
<protein>
    <recommendedName>
        <fullName evidence="8">Transcription factor CBF/NF-Y/archaeal histone domain-containing protein</fullName>
    </recommendedName>
</protein>
<dbReference type="InterPro" id="IPR050568">
    <property type="entry name" value="Transcr_DNA_Rep_Reg"/>
</dbReference>
<feature type="compositionally biased region" description="Pro residues" evidence="7">
    <location>
        <begin position="11"/>
        <end position="34"/>
    </location>
</feature>
<evidence type="ECO:0000259" key="8">
    <source>
        <dbReference type="Pfam" id="PF00808"/>
    </source>
</evidence>
<feature type="compositionally biased region" description="Pro residues" evidence="7">
    <location>
        <begin position="60"/>
        <end position="75"/>
    </location>
</feature>
<evidence type="ECO:0000256" key="4">
    <source>
        <dbReference type="ARBA" id="ARBA00023163"/>
    </source>
</evidence>
<dbReference type="SUPFAM" id="SSF47113">
    <property type="entry name" value="Histone-fold"/>
    <property type="match status" value="1"/>
</dbReference>
<evidence type="ECO:0000256" key="3">
    <source>
        <dbReference type="ARBA" id="ARBA00023125"/>
    </source>
</evidence>
<dbReference type="FunFam" id="1.10.20.10:FF:000006">
    <property type="entry name" value="Nuclear transcription factor Y subunit gamma"/>
    <property type="match status" value="1"/>
</dbReference>
<evidence type="ECO:0000313" key="9">
    <source>
        <dbReference type="EMBL" id="PVH36400.1"/>
    </source>
</evidence>
<dbReference type="Pfam" id="PF00808">
    <property type="entry name" value="CBFD_NFYB_HMF"/>
    <property type="match status" value="1"/>
</dbReference>
<dbReference type="PANTHER" id="PTHR10252">
    <property type="entry name" value="HISTONE-LIKE TRANSCRIPTION FACTOR CCAAT-RELATED"/>
    <property type="match status" value="1"/>
</dbReference>
<keyword evidence="5" id="KW-0539">Nucleus</keyword>
<dbReference type="Gene3D" id="1.10.20.10">
    <property type="entry name" value="Histone, subunit A"/>
    <property type="match status" value="1"/>
</dbReference>
<accession>A0A2T8IFE8</accession>
<feature type="compositionally biased region" description="Basic residues" evidence="7">
    <location>
        <begin position="35"/>
        <end position="44"/>
    </location>
</feature>
<dbReference type="GO" id="GO:0005634">
    <property type="term" value="C:nucleus"/>
    <property type="evidence" value="ECO:0007669"/>
    <property type="project" value="UniProtKB-SubCell"/>
</dbReference>
<comment type="similarity">
    <text evidence="6">Belongs to the NFYC/HAP5 subunit family.</text>
</comment>
<gene>
    <name evidence="9" type="ORF">PAHAL_6G067300</name>
</gene>
<dbReference type="InterPro" id="IPR009072">
    <property type="entry name" value="Histone-fold"/>
</dbReference>
<dbReference type="InterPro" id="IPR003958">
    <property type="entry name" value="CBFA_NFYB_domain"/>
</dbReference>
<dbReference type="AlphaFoldDB" id="A0A2T8IFE8"/>